<dbReference type="Gramene" id="CDP20676">
    <property type="protein sequence ID" value="CDP20676"/>
    <property type="gene ID" value="GSCOC_T00000805001"/>
</dbReference>
<proteinExistence type="predicted"/>
<evidence type="ECO:0000313" key="2">
    <source>
        <dbReference type="EMBL" id="CDP20676.1"/>
    </source>
</evidence>
<accession>A0A068VJ30</accession>
<dbReference type="Proteomes" id="UP000295252">
    <property type="component" value="Unassembled WGS sequence"/>
</dbReference>
<feature type="region of interest" description="Disordered" evidence="1">
    <location>
        <begin position="1"/>
        <end position="53"/>
    </location>
</feature>
<protein>
    <submittedName>
        <fullName evidence="2">DH200=94 genomic scaffold, scaffold_1529</fullName>
    </submittedName>
</protein>
<keyword evidence="3" id="KW-1185">Reference proteome</keyword>
<gene>
    <name evidence="2" type="ORF">GSCOC_T00000805001</name>
</gene>
<dbReference type="PhylomeDB" id="A0A068VJ30"/>
<evidence type="ECO:0000256" key="1">
    <source>
        <dbReference type="SAM" id="MobiDB-lite"/>
    </source>
</evidence>
<organism evidence="2 3">
    <name type="scientific">Coffea canephora</name>
    <name type="common">Robusta coffee</name>
    <dbReference type="NCBI Taxonomy" id="49390"/>
    <lineage>
        <taxon>Eukaryota</taxon>
        <taxon>Viridiplantae</taxon>
        <taxon>Streptophyta</taxon>
        <taxon>Embryophyta</taxon>
        <taxon>Tracheophyta</taxon>
        <taxon>Spermatophyta</taxon>
        <taxon>Magnoliopsida</taxon>
        <taxon>eudicotyledons</taxon>
        <taxon>Gunneridae</taxon>
        <taxon>Pentapetalae</taxon>
        <taxon>asterids</taxon>
        <taxon>lamiids</taxon>
        <taxon>Gentianales</taxon>
        <taxon>Rubiaceae</taxon>
        <taxon>Ixoroideae</taxon>
        <taxon>Gardenieae complex</taxon>
        <taxon>Bertiereae - Coffeeae clade</taxon>
        <taxon>Coffeeae</taxon>
        <taxon>Coffea</taxon>
    </lineage>
</organism>
<dbReference type="InParanoid" id="A0A068VJ30"/>
<evidence type="ECO:0000313" key="3">
    <source>
        <dbReference type="Proteomes" id="UP000295252"/>
    </source>
</evidence>
<name>A0A068VJ30_COFCA</name>
<sequence length="101" mass="11015">MQYHKNLYLNNMGPFEDEKKSTNENNAEDEENDKVGSWYSNLGTGTSGSQGLGGGVGKYLKARNSQVESTTAVDSSLPAVSVTKKRKVGVSTGEYKDFSLW</sequence>
<dbReference type="STRING" id="49390.A0A068VJ30"/>
<dbReference type="AlphaFoldDB" id="A0A068VJ30"/>
<dbReference type="EMBL" id="HG740613">
    <property type="protein sequence ID" value="CDP20676.1"/>
    <property type="molecule type" value="Genomic_DNA"/>
</dbReference>
<reference evidence="3" key="1">
    <citation type="journal article" date="2014" name="Science">
        <title>The coffee genome provides insight into the convergent evolution of caffeine biosynthesis.</title>
        <authorList>
            <person name="Denoeud F."/>
            <person name="Carretero-Paulet L."/>
            <person name="Dereeper A."/>
            <person name="Droc G."/>
            <person name="Guyot R."/>
            <person name="Pietrella M."/>
            <person name="Zheng C."/>
            <person name="Alberti A."/>
            <person name="Anthony F."/>
            <person name="Aprea G."/>
            <person name="Aury J.M."/>
            <person name="Bento P."/>
            <person name="Bernard M."/>
            <person name="Bocs S."/>
            <person name="Campa C."/>
            <person name="Cenci A."/>
            <person name="Combes M.C."/>
            <person name="Crouzillat D."/>
            <person name="Da Silva C."/>
            <person name="Daddiego L."/>
            <person name="De Bellis F."/>
            <person name="Dussert S."/>
            <person name="Garsmeur O."/>
            <person name="Gayraud T."/>
            <person name="Guignon V."/>
            <person name="Jahn K."/>
            <person name="Jamilloux V."/>
            <person name="Joet T."/>
            <person name="Labadie K."/>
            <person name="Lan T."/>
            <person name="Leclercq J."/>
            <person name="Lepelley M."/>
            <person name="Leroy T."/>
            <person name="Li L.T."/>
            <person name="Librado P."/>
            <person name="Lopez L."/>
            <person name="Munoz A."/>
            <person name="Noel B."/>
            <person name="Pallavicini A."/>
            <person name="Perrotta G."/>
            <person name="Poncet V."/>
            <person name="Pot D."/>
            <person name="Priyono X."/>
            <person name="Rigoreau M."/>
            <person name="Rouard M."/>
            <person name="Rozas J."/>
            <person name="Tranchant-Dubreuil C."/>
            <person name="VanBuren R."/>
            <person name="Zhang Q."/>
            <person name="Andrade A.C."/>
            <person name="Argout X."/>
            <person name="Bertrand B."/>
            <person name="de Kochko A."/>
            <person name="Graziosi G."/>
            <person name="Henry R.J."/>
            <person name="Jayarama X."/>
            <person name="Ming R."/>
            <person name="Nagai C."/>
            <person name="Rounsley S."/>
            <person name="Sankoff D."/>
            <person name="Giuliano G."/>
            <person name="Albert V.A."/>
            <person name="Wincker P."/>
            <person name="Lashermes P."/>
        </authorList>
    </citation>
    <scope>NUCLEOTIDE SEQUENCE [LARGE SCALE GENOMIC DNA]</scope>
    <source>
        <strain evidence="3">cv. DH200-94</strain>
    </source>
</reference>